<gene>
    <name evidence="2" type="ORF">QO001_006415</name>
</gene>
<evidence type="ECO:0000313" key="2">
    <source>
        <dbReference type="EMBL" id="MDQ0547456.1"/>
    </source>
</evidence>
<feature type="compositionally biased region" description="Basic and acidic residues" evidence="1">
    <location>
        <begin position="93"/>
        <end position="106"/>
    </location>
</feature>
<accession>A0AAJ1TUI8</accession>
<dbReference type="RefSeq" id="WP_230368399.1">
    <property type="nucleotide sequence ID" value="NZ_JAJALK010000029.1"/>
</dbReference>
<evidence type="ECO:0000313" key="3">
    <source>
        <dbReference type="Proteomes" id="UP001223420"/>
    </source>
</evidence>
<dbReference type="Proteomes" id="UP001223420">
    <property type="component" value="Unassembled WGS sequence"/>
</dbReference>
<feature type="compositionally biased region" description="Pro residues" evidence="1">
    <location>
        <begin position="111"/>
        <end position="120"/>
    </location>
</feature>
<comment type="caution">
    <text evidence="2">The sequence shown here is derived from an EMBL/GenBank/DDBJ whole genome shotgun (WGS) entry which is preliminary data.</text>
</comment>
<name>A0AAJ1TUI8_9HYPH</name>
<evidence type="ECO:0000256" key="1">
    <source>
        <dbReference type="SAM" id="MobiDB-lite"/>
    </source>
</evidence>
<proteinExistence type="predicted"/>
<organism evidence="2 3">
    <name type="scientific">Methylobacterium brachiatum</name>
    <dbReference type="NCBI Taxonomy" id="269660"/>
    <lineage>
        <taxon>Bacteria</taxon>
        <taxon>Pseudomonadati</taxon>
        <taxon>Pseudomonadota</taxon>
        <taxon>Alphaproteobacteria</taxon>
        <taxon>Hyphomicrobiales</taxon>
        <taxon>Methylobacteriaceae</taxon>
        <taxon>Methylobacterium</taxon>
    </lineage>
</organism>
<reference evidence="2" key="1">
    <citation type="submission" date="2023-07" db="EMBL/GenBank/DDBJ databases">
        <title>Genomic Encyclopedia of Type Strains, Phase IV (KMG-IV): sequencing the most valuable type-strain genomes for metagenomic binning, comparative biology and taxonomic classification.</title>
        <authorList>
            <person name="Goeker M."/>
        </authorList>
    </citation>
    <scope>NUCLEOTIDE SEQUENCE</scope>
    <source>
        <strain evidence="2">DSM 19569</strain>
    </source>
</reference>
<sequence>MSFDLTALRRAVKRHRAAHEARPDRRKTTGATALIRAALPEIRRLRDLEGQPWAVIAAALGEQGVHEGREGRAISADRLIALVRHIEAQIARDSAKRAENTDRRDLTPVSPGLPQPPARPSGPDGSPTRPRLAPELQPHPSAAPEDEPLSEAEILRLQAEKHRHLFKKD</sequence>
<feature type="region of interest" description="Disordered" evidence="1">
    <location>
        <begin position="91"/>
        <end position="151"/>
    </location>
</feature>
<protein>
    <submittedName>
        <fullName evidence="2">Uncharacterized protein</fullName>
    </submittedName>
</protein>
<dbReference type="EMBL" id="JAUSWL010000026">
    <property type="protein sequence ID" value="MDQ0547456.1"/>
    <property type="molecule type" value="Genomic_DNA"/>
</dbReference>
<dbReference type="AlphaFoldDB" id="A0AAJ1TUI8"/>